<protein>
    <submittedName>
        <fullName evidence="8">Plant-specific B3-DNA-binding domain protein</fullName>
    </submittedName>
    <submittedName>
        <fullName evidence="9">Putative transcription factor B3-Domain family</fullName>
    </submittedName>
</protein>
<evidence type="ECO:0000313" key="12">
    <source>
        <dbReference type="Proteomes" id="UP000265566"/>
    </source>
</evidence>
<dbReference type="InterPro" id="IPR003340">
    <property type="entry name" value="B3_DNA-bd"/>
</dbReference>
<dbReference type="PROSITE" id="PS50863">
    <property type="entry name" value="B3"/>
    <property type="match status" value="1"/>
</dbReference>
<name>A0A072VGJ6_MEDTR</name>
<dbReference type="OrthoDB" id="1094641at2759"/>
<evidence type="ECO:0000256" key="3">
    <source>
        <dbReference type="ARBA" id="ARBA00023125"/>
    </source>
</evidence>
<accession>A0A072VGJ6</accession>
<dbReference type="PANTHER" id="PTHR31920:SF135">
    <property type="entry name" value="B3 DOMAIN-CONTAINING PROTEIN OS03G0621600-RELATED"/>
    <property type="match status" value="1"/>
</dbReference>
<feature type="compositionally biased region" description="Acidic residues" evidence="6">
    <location>
        <begin position="116"/>
        <end position="135"/>
    </location>
</feature>
<dbReference type="GO" id="GO:0005634">
    <property type="term" value="C:nucleus"/>
    <property type="evidence" value="ECO:0007669"/>
    <property type="project" value="UniProtKB-SubCell"/>
</dbReference>
<gene>
    <name evidence="10" type="primary">25483040</name>
    <name evidence="8" type="ordered locus">MTR_1g046200</name>
    <name evidence="9" type="ORF">MtrunA17_Chr1g0169081</name>
</gene>
<dbReference type="Gene3D" id="2.40.330.10">
    <property type="entry name" value="DNA-binding pseudobarrel domain"/>
    <property type="match status" value="2"/>
</dbReference>
<dbReference type="HOGENOM" id="CLU_048511_1_1_1"/>
<evidence type="ECO:0000256" key="6">
    <source>
        <dbReference type="SAM" id="MobiDB-lite"/>
    </source>
</evidence>
<sequence length="324" mass="38128">MAKDYPDFFKVFSTEKHTERMRIPNAFVNLMRSKRKVIKDFILRDRRGRDWHVKARLIGDELYFDGGWKQFREENSLEEDDFLVFTHIENTVFRFKILELSSMCEKKKVSVVEENNNMEDEEEVNDGDDDDEDDDYEYDAAAAADDDGDDDDENERMYKEISRSKHQHCRTCCKCKAGNIGSSSARSKLEDDEIDAEIYIQPGNPHFIAKYIHSRPNELFIPKNVIKDFCLCFTKHVTLECCHCKDIQSNDLAAYHHILPQISTIHIEKRGQVRTWRDGRVRVLGWEDFCRKSKITENDSCLCEIVLREDGTIRILRVHVVRKE</sequence>
<evidence type="ECO:0000313" key="8">
    <source>
        <dbReference type="EMBL" id="KEH41174.1"/>
    </source>
</evidence>
<dbReference type="STRING" id="3880.A0A072VGJ6"/>
<dbReference type="EMBL" id="PSQE01000001">
    <property type="protein sequence ID" value="RHN78725.1"/>
    <property type="molecule type" value="Genomic_DNA"/>
</dbReference>
<evidence type="ECO:0000313" key="9">
    <source>
        <dbReference type="EMBL" id="RHN78725.1"/>
    </source>
</evidence>
<keyword evidence="4" id="KW-0804">Transcription</keyword>
<dbReference type="InterPro" id="IPR050655">
    <property type="entry name" value="Plant_B3_domain"/>
</dbReference>
<reference evidence="10" key="3">
    <citation type="submission" date="2015-04" db="UniProtKB">
        <authorList>
            <consortium name="EnsemblPlants"/>
        </authorList>
    </citation>
    <scope>IDENTIFICATION</scope>
    <source>
        <strain evidence="10">cv. Jemalong A17</strain>
    </source>
</reference>
<evidence type="ECO:0000256" key="2">
    <source>
        <dbReference type="ARBA" id="ARBA00023015"/>
    </source>
</evidence>
<proteinExistence type="predicted"/>
<dbReference type="SMART" id="SM01019">
    <property type="entry name" value="B3"/>
    <property type="match status" value="1"/>
</dbReference>
<reference evidence="8 11" key="1">
    <citation type="journal article" date="2011" name="Nature">
        <title>The Medicago genome provides insight into the evolution of rhizobial symbioses.</title>
        <authorList>
            <person name="Young N.D."/>
            <person name="Debelle F."/>
            <person name="Oldroyd G.E."/>
            <person name="Geurts R."/>
            <person name="Cannon S.B."/>
            <person name="Udvardi M.K."/>
            <person name="Benedito V.A."/>
            <person name="Mayer K.F."/>
            <person name="Gouzy J."/>
            <person name="Schoof H."/>
            <person name="Van de Peer Y."/>
            <person name="Proost S."/>
            <person name="Cook D.R."/>
            <person name="Meyers B.C."/>
            <person name="Spannagl M."/>
            <person name="Cheung F."/>
            <person name="De Mita S."/>
            <person name="Krishnakumar V."/>
            <person name="Gundlach H."/>
            <person name="Zhou S."/>
            <person name="Mudge J."/>
            <person name="Bharti A.K."/>
            <person name="Murray J.D."/>
            <person name="Naoumkina M.A."/>
            <person name="Rosen B."/>
            <person name="Silverstein K.A."/>
            <person name="Tang H."/>
            <person name="Rombauts S."/>
            <person name="Zhao P.X."/>
            <person name="Zhou P."/>
            <person name="Barbe V."/>
            <person name="Bardou P."/>
            <person name="Bechner M."/>
            <person name="Bellec A."/>
            <person name="Berger A."/>
            <person name="Berges H."/>
            <person name="Bidwell S."/>
            <person name="Bisseling T."/>
            <person name="Choisne N."/>
            <person name="Couloux A."/>
            <person name="Denny R."/>
            <person name="Deshpande S."/>
            <person name="Dai X."/>
            <person name="Doyle J.J."/>
            <person name="Dudez A.M."/>
            <person name="Farmer A.D."/>
            <person name="Fouteau S."/>
            <person name="Franken C."/>
            <person name="Gibelin C."/>
            <person name="Gish J."/>
            <person name="Goldstein S."/>
            <person name="Gonzalez A.J."/>
            <person name="Green P.J."/>
            <person name="Hallab A."/>
            <person name="Hartog M."/>
            <person name="Hua A."/>
            <person name="Humphray S.J."/>
            <person name="Jeong D.H."/>
            <person name="Jing Y."/>
            <person name="Jocker A."/>
            <person name="Kenton S.M."/>
            <person name="Kim D.J."/>
            <person name="Klee K."/>
            <person name="Lai H."/>
            <person name="Lang C."/>
            <person name="Lin S."/>
            <person name="Macmil S.L."/>
            <person name="Magdelenat G."/>
            <person name="Matthews L."/>
            <person name="McCorrison J."/>
            <person name="Monaghan E.L."/>
            <person name="Mun J.H."/>
            <person name="Najar F.Z."/>
            <person name="Nicholson C."/>
            <person name="Noirot C."/>
            <person name="O'Bleness M."/>
            <person name="Paule C.R."/>
            <person name="Poulain J."/>
            <person name="Prion F."/>
            <person name="Qin B."/>
            <person name="Qu C."/>
            <person name="Retzel E.F."/>
            <person name="Riddle C."/>
            <person name="Sallet E."/>
            <person name="Samain S."/>
            <person name="Samson N."/>
            <person name="Sanders I."/>
            <person name="Saurat O."/>
            <person name="Scarpelli C."/>
            <person name="Schiex T."/>
            <person name="Segurens B."/>
            <person name="Severin A.J."/>
            <person name="Sherrier D.J."/>
            <person name="Shi R."/>
            <person name="Sims S."/>
            <person name="Singer S.R."/>
            <person name="Sinharoy S."/>
            <person name="Sterck L."/>
            <person name="Viollet A."/>
            <person name="Wang B.B."/>
            <person name="Wang K."/>
            <person name="Wang M."/>
            <person name="Wang X."/>
            <person name="Warfsmann J."/>
            <person name="Weissenbach J."/>
            <person name="White D.D."/>
            <person name="White J.D."/>
            <person name="Wiley G.B."/>
            <person name="Wincker P."/>
            <person name="Xing Y."/>
            <person name="Yang L."/>
            <person name="Yao Z."/>
            <person name="Ying F."/>
            <person name="Zhai J."/>
            <person name="Zhou L."/>
            <person name="Zuber A."/>
            <person name="Denarie J."/>
            <person name="Dixon R.A."/>
            <person name="May G.D."/>
            <person name="Schwartz D.C."/>
            <person name="Rogers J."/>
            <person name="Quetier F."/>
            <person name="Town C.D."/>
            <person name="Roe B.A."/>
        </authorList>
    </citation>
    <scope>NUCLEOTIDE SEQUENCE [LARGE SCALE GENOMIC DNA]</scope>
    <source>
        <strain evidence="8">A17</strain>
        <strain evidence="10 11">cv. Jemalong A17</strain>
    </source>
</reference>
<dbReference type="Pfam" id="PF02362">
    <property type="entry name" value="B3"/>
    <property type="match status" value="1"/>
</dbReference>
<dbReference type="SUPFAM" id="SSF101936">
    <property type="entry name" value="DNA-binding pseudobarrel domain"/>
    <property type="match status" value="1"/>
</dbReference>
<dbReference type="Proteomes" id="UP000265566">
    <property type="component" value="Chromosome 1"/>
</dbReference>
<evidence type="ECO:0000256" key="4">
    <source>
        <dbReference type="ARBA" id="ARBA00023163"/>
    </source>
</evidence>
<dbReference type="CDD" id="cd10017">
    <property type="entry name" value="B3_DNA"/>
    <property type="match status" value="1"/>
</dbReference>
<feature type="region of interest" description="Disordered" evidence="6">
    <location>
        <begin position="111"/>
        <end position="135"/>
    </location>
</feature>
<dbReference type="EMBL" id="CM001217">
    <property type="protein sequence ID" value="KEH41174.1"/>
    <property type="molecule type" value="Genomic_DNA"/>
</dbReference>
<keyword evidence="5" id="KW-0539">Nucleus</keyword>
<dbReference type="EnsemblPlants" id="KEH41174">
    <property type="protein sequence ID" value="KEH41174"/>
    <property type="gene ID" value="MTR_1g046200"/>
</dbReference>
<organism evidence="8 11">
    <name type="scientific">Medicago truncatula</name>
    <name type="common">Barrel medic</name>
    <name type="synonym">Medicago tribuloides</name>
    <dbReference type="NCBI Taxonomy" id="3880"/>
    <lineage>
        <taxon>Eukaryota</taxon>
        <taxon>Viridiplantae</taxon>
        <taxon>Streptophyta</taxon>
        <taxon>Embryophyta</taxon>
        <taxon>Tracheophyta</taxon>
        <taxon>Spermatophyta</taxon>
        <taxon>Magnoliopsida</taxon>
        <taxon>eudicotyledons</taxon>
        <taxon>Gunneridae</taxon>
        <taxon>Pentapetalae</taxon>
        <taxon>rosids</taxon>
        <taxon>fabids</taxon>
        <taxon>Fabales</taxon>
        <taxon>Fabaceae</taxon>
        <taxon>Papilionoideae</taxon>
        <taxon>50 kb inversion clade</taxon>
        <taxon>NPAAA clade</taxon>
        <taxon>Hologalegina</taxon>
        <taxon>IRL clade</taxon>
        <taxon>Trifolieae</taxon>
        <taxon>Medicago</taxon>
    </lineage>
</organism>
<keyword evidence="2" id="KW-0805">Transcription regulation</keyword>
<dbReference type="Proteomes" id="UP000002051">
    <property type="component" value="Unassembled WGS sequence"/>
</dbReference>
<dbReference type="GO" id="GO:0003677">
    <property type="term" value="F:DNA binding"/>
    <property type="evidence" value="ECO:0007669"/>
    <property type="project" value="UniProtKB-KW"/>
</dbReference>
<feature type="domain" description="TF-B3" evidence="7">
    <location>
        <begin position="6"/>
        <end position="101"/>
    </location>
</feature>
<comment type="subcellular location">
    <subcellularLocation>
        <location evidence="1">Nucleus</location>
    </subcellularLocation>
</comment>
<evidence type="ECO:0000256" key="1">
    <source>
        <dbReference type="ARBA" id="ARBA00004123"/>
    </source>
</evidence>
<evidence type="ECO:0000313" key="11">
    <source>
        <dbReference type="Proteomes" id="UP000002051"/>
    </source>
</evidence>
<reference evidence="8 11" key="2">
    <citation type="journal article" date="2014" name="BMC Genomics">
        <title>An improved genome release (version Mt4.0) for the model legume Medicago truncatula.</title>
        <authorList>
            <person name="Tang H."/>
            <person name="Krishnakumar V."/>
            <person name="Bidwell S."/>
            <person name="Rosen B."/>
            <person name="Chan A."/>
            <person name="Zhou S."/>
            <person name="Gentzbittel L."/>
            <person name="Childs K.L."/>
            <person name="Yandell M."/>
            <person name="Gundlach H."/>
            <person name="Mayer K.F."/>
            <person name="Schwartz D.C."/>
            <person name="Town C.D."/>
        </authorList>
    </citation>
    <scope>GENOME REANNOTATION</scope>
    <source>
        <strain evidence="8">A17</strain>
        <strain evidence="10 11">cv. Jemalong A17</strain>
    </source>
</reference>
<evidence type="ECO:0000256" key="5">
    <source>
        <dbReference type="ARBA" id="ARBA00023242"/>
    </source>
</evidence>
<dbReference type="Gramene" id="rna2371">
    <property type="protein sequence ID" value="RHN78725.1"/>
    <property type="gene ID" value="gene2371"/>
</dbReference>
<evidence type="ECO:0000313" key="10">
    <source>
        <dbReference type="EnsemblPlants" id="KEH41174"/>
    </source>
</evidence>
<dbReference type="KEGG" id="mtr:25483040"/>
<keyword evidence="11" id="KW-1185">Reference proteome</keyword>
<evidence type="ECO:0000259" key="7">
    <source>
        <dbReference type="PROSITE" id="PS50863"/>
    </source>
</evidence>
<dbReference type="PANTHER" id="PTHR31920">
    <property type="entry name" value="B3 DOMAIN-CONTAINING"/>
    <property type="match status" value="1"/>
</dbReference>
<reference evidence="12" key="4">
    <citation type="journal article" date="2018" name="Nat. Plants">
        <title>Whole-genome landscape of Medicago truncatula symbiotic genes.</title>
        <authorList>
            <person name="Pecrix Y."/>
            <person name="Staton S.E."/>
            <person name="Sallet E."/>
            <person name="Lelandais-Briere C."/>
            <person name="Moreau S."/>
            <person name="Carrere S."/>
            <person name="Blein T."/>
            <person name="Jardinaud M.F."/>
            <person name="Latrasse D."/>
            <person name="Zouine M."/>
            <person name="Zahm M."/>
            <person name="Kreplak J."/>
            <person name="Mayjonade B."/>
            <person name="Satge C."/>
            <person name="Perez M."/>
            <person name="Cauet S."/>
            <person name="Marande W."/>
            <person name="Chantry-Darmon C."/>
            <person name="Lopez-Roques C."/>
            <person name="Bouchez O."/>
            <person name="Berard A."/>
            <person name="Debelle F."/>
            <person name="Munos S."/>
            <person name="Bendahmane A."/>
            <person name="Berges H."/>
            <person name="Niebel A."/>
            <person name="Buitink J."/>
            <person name="Frugier F."/>
            <person name="Benhamed M."/>
            <person name="Crespi M."/>
            <person name="Gouzy J."/>
            <person name="Gamas P."/>
        </authorList>
    </citation>
    <scope>NUCLEOTIDE SEQUENCE [LARGE SCALE GENOMIC DNA]</scope>
    <source>
        <strain evidence="12">cv. Jemalong A17</strain>
    </source>
</reference>
<keyword evidence="3" id="KW-0238">DNA-binding</keyword>
<dbReference type="AlphaFoldDB" id="A0A072VGJ6"/>
<reference evidence="9" key="5">
    <citation type="journal article" date="2018" name="Nat. Plants">
        <title>Whole-genome landscape of Medicago truncatula symbiotic genes.</title>
        <authorList>
            <person name="Pecrix Y."/>
            <person name="Gamas P."/>
            <person name="Carrere S."/>
        </authorList>
    </citation>
    <scope>NUCLEOTIDE SEQUENCE</scope>
    <source>
        <tissue evidence="9">Leaves</tissue>
    </source>
</reference>
<dbReference type="InterPro" id="IPR015300">
    <property type="entry name" value="DNA-bd_pseudobarrel_sf"/>
</dbReference>